<comment type="caution">
    <text evidence="2">The sequence shown here is derived from an EMBL/GenBank/DDBJ whole genome shotgun (WGS) entry which is preliminary data.</text>
</comment>
<reference evidence="2 3" key="1">
    <citation type="submission" date="2016-05" db="EMBL/GenBank/DDBJ databases">
        <title>Genomic and physiological characterization of Planctopirus sp. isolated from fresh water lake.</title>
        <authorList>
            <person name="Subhash Y."/>
            <person name="Ramana C."/>
        </authorList>
    </citation>
    <scope>NUCLEOTIDE SEQUENCE [LARGE SCALE GENOMIC DNA]</scope>
    <source>
        <strain evidence="2 3">JC280</strain>
    </source>
</reference>
<evidence type="ECO:0000313" key="2">
    <source>
        <dbReference type="EMBL" id="ODA32086.1"/>
    </source>
</evidence>
<keyword evidence="3" id="KW-1185">Reference proteome</keyword>
<dbReference type="Proteomes" id="UP000094828">
    <property type="component" value="Unassembled WGS sequence"/>
</dbReference>
<accession>A0A1C3EFQ2</accession>
<sequence>MGFPGWGATVDHSETKGNLRRGQIPRDRMRTHSFDPNQDATRLAQARTCPDVTEFIIGN</sequence>
<proteinExistence type="predicted"/>
<dbReference type="EMBL" id="LYDR01000071">
    <property type="protein sequence ID" value="ODA32086.1"/>
    <property type="molecule type" value="Genomic_DNA"/>
</dbReference>
<feature type="compositionally biased region" description="Basic and acidic residues" evidence="1">
    <location>
        <begin position="24"/>
        <end position="33"/>
    </location>
</feature>
<name>A0A1C3EFQ2_9PLAN</name>
<organism evidence="2 3">
    <name type="scientific">Planctopirus hydrillae</name>
    <dbReference type="NCBI Taxonomy" id="1841610"/>
    <lineage>
        <taxon>Bacteria</taxon>
        <taxon>Pseudomonadati</taxon>
        <taxon>Planctomycetota</taxon>
        <taxon>Planctomycetia</taxon>
        <taxon>Planctomycetales</taxon>
        <taxon>Planctomycetaceae</taxon>
        <taxon>Planctopirus</taxon>
    </lineage>
</organism>
<gene>
    <name evidence="2" type="ORF">A6X21_21470</name>
</gene>
<feature type="region of interest" description="Disordered" evidence="1">
    <location>
        <begin position="1"/>
        <end position="39"/>
    </location>
</feature>
<evidence type="ECO:0000313" key="3">
    <source>
        <dbReference type="Proteomes" id="UP000094828"/>
    </source>
</evidence>
<dbReference type="AlphaFoldDB" id="A0A1C3EFQ2"/>
<evidence type="ECO:0000256" key="1">
    <source>
        <dbReference type="SAM" id="MobiDB-lite"/>
    </source>
</evidence>
<protein>
    <submittedName>
        <fullName evidence="2">Uncharacterized protein</fullName>
    </submittedName>
</protein>